<sequence>MPNILELELRKALDQVALLSIPELKELILTASAEAIDLNNSQNDPERLNYLLELLVQSLLYYGEAVLDKINVLEGEDRQILFQEWNNKTKSFVKYIRMPHDFEDTLIDAHESLLWDWAIIAAQSFVGANPSIEMNPEQAEYRRIEAFDLMMRVLARLLNLR</sequence>
<accession>A6DHU2</accession>
<protein>
    <submittedName>
        <fullName evidence="1">Uncharacterized protein</fullName>
    </submittedName>
</protein>
<evidence type="ECO:0000313" key="1">
    <source>
        <dbReference type="EMBL" id="EDM28596.1"/>
    </source>
</evidence>
<name>A6DHU2_9BACT</name>
<dbReference type="STRING" id="313628.LNTAR_08504"/>
<organism evidence="1 2">
    <name type="scientific">Lentisphaera araneosa HTCC2155</name>
    <dbReference type="NCBI Taxonomy" id="313628"/>
    <lineage>
        <taxon>Bacteria</taxon>
        <taxon>Pseudomonadati</taxon>
        <taxon>Lentisphaerota</taxon>
        <taxon>Lentisphaeria</taxon>
        <taxon>Lentisphaerales</taxon>
        <taxon>Lentisphaeraceae</taxon>
        <taxon>Lentisphaera</taxon>
    </lineage>
</organism>
<dbReference type="EMBL" id="ABCK01000004">
    <property type="protein sequence ID" value="EDM28596.1"/>
    <property type="molecule type" value="Genomic_DNA"/>
</dbReference>
<gene>
    <name evidence="1" type="ORF">LNTAR_08504</name>
</gene>
<proteinExistence type="predicted"/>
<keyword evidence="2" id="KW-1185">Reference proteome</keyword>
<dbReference type="AlphaFoldDB" id="A6DHU2"/>
<comment type="caution">
    <text evidence="1">The sequence shown here is derived from an EMBL/GenBank/DDBJ whole genome shotgun (WGS) entry which is preliminary data.</text>
</comment>
<reference evidence="1 2" key="1">
    <citation type="journal article" date="2010" name="J. Bacteriol.">
        <title>Genome sequence of Lentisphaera araneosa HTCC2155T, the type species of the order Lentisphaerales in the phylum Lentisphaerae.</title>
        <authorList>
            <person name="Thrash J.C."/>
            <person name="Cho J.C."/>
            <person name="Vergin K.L."/>
            <person name="Morris R.M."/>
            <person name="Giovannoni S.J."/>
        </authorList>
    </citation>
    <scope>NUCLEOTIDE SEQUENCE [LARGE SCALE GENOMIC DNA]</scope>
    <source>
        <strain evidence="1 2">HTCC2155</strain>
    </source>
</reference>
<evidence type="ECO:0000313" key="2">
    <source>
        <dbReference type="Proteomes" id="UP000004947"/>
    </source>
</evidence>
<dbReference type="RefSeq" id="WP_007277477.1">
    <property type="nucleotide sequence ID" value="NZ_ABCK01000004.1"/>
</dbReference>
<dbReference type="Proteomes" id="UP000004947">
    <property type="component" value="Unassembled WGS sequence"/>
</dbReference>